<evidence type="ECO:0000313" key="2">
    <source>
        <dbReference type="EMBL" id="PSV01075.1"/>
    </source>
</evidence>
<feature type="transmembrane region" description="Helical" evidence="1">
    <location>
        <begin position="35"/>
        <end position="54"/>
    </location>
</feature>
<organism evidence="2 3">
    <name type="scientific">Photobacterium kishitanii</name>
    <dbReference type="NCBI Taxonomy" id="318456"/>
    <lineage>
        <taxon>Bacteria</taxon>
        <taxon>Pseudomonadati</taxon>
        <taxon>Pseudomonadota</taxon>
        <taxon>Gammaproteobacteria</taxon>
        <taxon>Vibrionales</taxon>
        <taxon>Vibrionaceae</taxon>
        <taxon>Photobacterium</taxon>
    </lineage>
</organism>
<proteinExistence type="predicted"/>
<accession>A0A2T3KMU8</accession>
<evidence type="ECO:0000256" key="1">
    <source>
        <dbReference type="SAM" id="Phobius"/>
    </source>
</evidence>
<protein>
    <recommendedName>
        <fullName evidence="4">Preprotein translocase subunit SecE</fullName>
    </recommendedName>
</protein>
<reference evidence="2 3" key="1">
    <citation type="submission" date="2018-01" db="EMBL/GenBank/DDBJ databases">
        <title>Whole genome sequencing of Histamine producing bacteria.</title>
        <authorList>
            <person name="Butler K."/>
        </authorList>
    </citation>
    <scope>NUCLEOTIDE SEQUENCE [LARGE SCALE GENOMIC DNA]</scope>
    <source>
        <strain evidence="2 3">FS-7.2</strain>
    </source>
</reference>
<sequence>MKKFYNSVKHRLNIKDAKKQFDLLVYPDKKTASHIFTWILLLMIVLMSLITFVIDPLSIAIVRTITSLQF</sequence>
<keyword evidence="1" id="KW-0812">Transmembrane</keyword>
<gene>
    <name evidence="2" type="ORF">C9J27_03390</name>
</gene>
<name>A0A2T3KMU8_9GAMM</name>
<comment type="caution">
    <text evidence="2">The sequence shown here is derived from an EMBL/GenBank/DDBJ whole genome shotgun (WGS) entry which is preliminary data.</text>
</comment>
<dbReference type="Proteomes" id="UP000241426">
    <property type="component" value="Unassembled WGS sequence"/>
</dbReference>
<keyword evidence="1" id="KW-0472">Membrane</keyword>
<evidence type="ECO:0008006" key="4">
    <source>
        <dbReference type="Google" id="ProtNLM"/>
    </source>
</evidence>
<keyword evidence="1" id="KW-1133">Transmembrane helix</keyword>
<dbReference type="AlphaFoldDB" id="A0A2T3KMU8"/>
<evidence type="ECO:0000313" key="3">
    <source>
        <dbReference type="Proteomes" id="UP000241426"/>
    </source>
</evidence>
<dbReference type="EMBL" id="PYNF01000002">
    <property type="protein sequence ID" value="PSV01075.1"/>
    <property type="molecule type" value="Genomic_DNA"/>
</dbReference>